<dbReference type="InterPro" id="IPR048538">
    <property type="entry name" value="Rrn7_cyclin_C"/>
</dbReference>
<accession>A0AAE0I4D2</accession>
<dbReference type="Pfam" id="PF11781">
    <property type="entry name" value="Zn_ribbon_RRN7"/>
    <property type="match status" value="1"/>
</dbReference>
<dbReference type="Pfam" id="PF20645">
    <property type="entry name" value="Rrn7_cyclin_C"/>
    <property type="match status" value="1"/>
</dbReference>
<dbReference type="InterPro" id="IPR048540">
    <property type="entry name" value="Rrn7_cyclin_N"/>
</dbReference>
<sequence>MGPRRQLRPFPRGETCADCNARQYYTESGQRFCKNGHRVEGYVQLDGDEEGDNFGQATSVTRKKKEAKAKRTKQLSGIRLNSLYLICLQFVLGKQIAWLVKNKGVKRELGTVCRDLWDLRIRKFAGEGEDSNKKRYASGDPQSSGSQPSGSDSKLAMHSSQTETGVSSDEGSGTSSGKRRRARMVEDWSSKNWTLPGPVDTLAVLYLGCLLRREEVSVGDIFRWAKSNQLPYLGAIDLLPTELRERLGDWAHRSLLTRSATFEGSELHRALMTLLLGYQKNYDVVFPKIPVARSLLRYVKELALPLHVHKEAQELCSRLNLEFSFPTRKSQQNKGLAIPTTTKHTLLDIPDTLLAASVVLVTKYMYPFDNTGGFPPEAEDGLTLKMDWAAWEAEFTEPTSKAALSRLKFGSLGPEKIWSISKTEVHEYLNRYQETRIQPSDRDEHHEPSSKIEQLFPVVKDTRRQTLQIEPPTTQALSKEQAAGRMSRVQRVVVAHGGGGDNKPNKGVGSFHQVFRSVDDLNGPAKRFYEKVVEISGLSIHDLVHAVFRLEQMFLKQQAKEQREQREGLYDLGSEGLD</sequence>
<evidence type="ECO:0008006" key="16">
    <source>
        <dbReference type="Google" id="ProtNLM"/>
    </source>
</evidence>
<gene>
    <name evidence="14" type="ORF">B0H66DRAFT_234157</name>
</gene>
<evidence type="ECO:0000259" key="11">
    <source>
        <dbReference type="Pfam" id="PF11781"/>
    </source>
</evidence>
<evidence type="ECO:0000256" key="2">
    <source>
        <dbReference type="ARBA" id="ARBA00006899"/>
    </source>
</evidence>
<evidence type="ECO:0000259" key="13">
    <source>
        <dbReference type="Pfam" id="PF20645"/>
    </source>
</evidence>
<evidence type="ECO:0000313" key="15">
    <source>
        <dbReference type="Proteomes" id="UP001283341"/>
    </source>
</evidence>
<organism evidence="14 15">
    <name type="scientific">Apodospora peruviana</name>
    <dbReference type="NCBI Taxonomy" id="516989"/>
    <lineage>
        <taxon>Eukaryota</taxon>
        <taxon>Fungi</taxon>
        <taxon>Dikarya</taxon>
        <taxon>Ascomycota</taxon>
        <taxon>Pezizomycotina</taxon>
        <taxon>Sordariomycetes</taxon>
        <taxon>Sordariomycetidae</taxon>
        <taxon>Sordariales</taxon>
        <taxon>Lasiosphaeriaceae</taxon>
        <taxon>Apodospora</taxon>
    </lineage>
</organism>
<feature type="region of interest" description="Disordered" evidence="10">
    <location>
        <begin position="130"/>
        <end position="182"/>
    </location>
</feature>
<dbReference type="PANTHER" id="PTHR31576">
    <property type="entry name" value="TATA BOX-BINDING PROTEIN-ASSOCIATED FACTOR RNA POLYMERASE I SUBUNIT B"/>
    <property type="match status" value="1"/>
</dbReference>
<dbReference type="Proteomes" id="UP001283341">
    <property type="component" value="Unassembled WGS sequence"/>
</dbReference>
<comment type="caution">
    <text evidence="14">The sequence shown here is derived from an EMBL/GenBank/DDBJ whole genome shotgun (WGS) entry which is preliminary data.</text>
</comment>
<keyword evidence="8" id="KW-0804">Transcription</keyword>
<evidence type="ECO:0000313" key="14">
    <source>
        <dbReference type="EMBL" id="KAK3318352.1"/>
    </source>
</evidence>
<dbReference type="InterPro" id="IPR033599">
    <property type="entry name" value="TAF1B/Rrn7"/>
</dbReference>
<evidence type="ECO:0000256" key="3">
    <source>
        <dbReference type="ARBA" id="ARBA00022723"/>
    </source>
</evidence>
<keyword evidence="9" id="KW-0539">Nucleus</keyword>
<evidence type="ECO:0000259" key="12">
    <source>
        <dbReference type="Pfam" id="PF20644"/>
    </source>
</evidence>
<feature type="domain" description="Rrn7/TAF1B C-terminal cyclin" evidence="13">
    <location>
        <begin position="263"/>
        <end position="435"/>
    </location>
</feature>
<protein>
    <recommendedName>
        <fullName evidence="16">RRN7-type domain-containing protein</fullName>
    </recommendedName>
</protein>
<evidence type="ECO:0000256" key="8">
    <source>
        <dbReference type="ARBA" id="ARBA00023163"/>
    </source>
</evidence>
<evidence type="ECO:0000256" key="6">
    <source>
        <dbReference type="ARBA" id="ARBA00023015"/>
    </source>
</evidence>
<feature type="domain" description="RRN7-type" evidence="11">
    <location>
        <begin position="11"/>
        <end position="41"/>
    </location>
</feature>
<dbReference type="GO" id="GO:0001164">
    <property type="term" value="F:RNA polymerase I core promoter sequence-specific DNA binding"/>
    <property type="evidence" value="ECO:0007669"/>
    <property type="project" value="InterPro"/>
</dbReference>
<evidence type="ECO:0000256" key="4">
    <source>
        <dbReference type="ARBA" id="ARBA00022771"/>
    </source>
</evidence>
<dbReference type="AlphaFoldDB" id="A0AAE0I4D2"/>
<keyword evidence="5" id="KW-0862">Zinc</keyword>
<name>A0AAE0I4D2_9PEZI</name>
<dbReference type="InterPro" id="IPR021752">
    <property type="entry name" value="TF_Rrn7_Zf"/>
</dbReference>
<keyword evidence="15" id="KW-1185">Reference proteome</keyword>
<dbReference type="GO" id="GO:0070860">
    <property type="term" value="C:RNA polymerase I core factor complex"/>
    <property type="evidence" value="ECO:0007669"/>
    <property type="project" value="InterPro"/>
</dbReference>
<proteinExistence type="inferred from homology"/>
<evidence type="ECO:0000256" key="7">
    <source>
        <dbReference type="ARBA" id="ARBA00023125"/>
    </source>
</evidence>
<keyword evidence="6" id="KW-0805">Transcription regulation</keyword>
<feature type="compositionally biased region" description="Polar residues" evidence="10">
    <location>
        <begin position="158"/>
        <end position="176"/>
    </location>
</feature>
<dbReference type="GO" id="GO:0008270">
    <property type="term" value="F:zinc ion binding"/>
    <property type="evidence" value="ECO:0007669"/>
    <property type="project" value="UniProtKB-KW"/>
</dbReference>
<evidence type="ECO:0000256" key="10">
    <source>
        <dbReference type="SAM" id="MobiDB-lite"/>
    </source>
</evidence>
<feature type="domain" description="Rrn7/TAF1B N-terminal cyclin" evidence="12">
    <location>
        <begin position="88"/>
        <end position="241"/>
    </location>
</feature>
<evidence type="ECO:0000256" key="1">
    <source>
        <dbReference type="ARBA" id="ARBA00004604"/>
    </source>
</evidence>
<reference evidence="14" key="2">
    <citation type="submission" date="2023-06" db="EMBL/GenBank/DDBJ databases">
        <authorList>
            <consortium name="Lawrence Berkeley National Laboratory"/>
            <person name="Haridas S."/>
            <person name="Hensen N."/>
            <person name="Bonometti L."/>
            <person name="Westerberg I."/>
            <person name="Brannstrom I.O."/>
            <person name="Guillou S."/>
            <person name="Cros-Aarteil S."/>
            <person name="Calhoun S."/>
            <person name="Kuo A."/>
            <person name="Mondo S."/>
            <person name="Pangilinan J."/>
            <person name="Riley R."/>
            <person name="Labutti K."/>
            <person name="Andreopoulos B."/>
            <person name="Lipzen A."/>
            <person name="Chen C."/>
            <person name="Yanf M."/>
            <person name="Daum C."/>
            <person name="Ng V."/>
            <person name="Clum A."/>
            <person name="Steindorff A."/>
            <person name="Ohm R."/>
            <person name="Martin F."/>
            <person name="Silar P."/>
            <person name="Natvig D."/>
            <person name="Lalanne C."/>
            <person name="Gautier V."/>
            <person name="Ament-Velasquez S.L."/>
            <person name="Kruys A."/>
            <person name="Hutchinson M.I."/>
            <person name="Powell A.J."/>
            <person name="Barry K."/>
            <person name="Miller A.N."/>
            <person name="Grigoriev I.V."/>
            <person name="Debuchy R."/>
            <person name="Gladieux P."/>
            <person name="Thoren M.H."/>
            <person name="Johannesson H."/>
        </authorList>
    </citation>
    <scope>NUCLEOTIDE SEQUENCE</scope>
    <source>
        <strain evidence="14">CBS 118394</strain>
    </source>
</reference>
<keyword evidence="7" id="KW-0238">DNA-binding</keyword>
<evidence type="ECO:0000256" key="5">
    <source>
        <dbReference type="ARBA" id="ARBA00022833"/>
    </source>
</evidence>
<feature type="compositionally biased region" description="Low complexity" evidence="10">
    <location>
        <begin position="138"/>
        <end position="153"/>
    </location>
</feature>
<keyword evidence="3" id="KW-0479">Metal-binding</keyword>
<reference evidence="14" key="1">
    <citation type="journal article" date="2023" name="Mol. Phylogenet. Evol.">
        <title>Genome-scale phylogeny and comparative genomics of the fungal order Sordariales.</title>
        <authorList>
            <person name="Hensen N."/>
            <person name="Bonometti L."/>
            <person name="Westerberg I."/>
            <person name="Brannstrom I.O."/>
            <person name="Guillou S."/>
            <person name="Cros-Aarteil S."/>
            <person name="Calhoun S."/>
            <person name="Haridas S."/>
            <person name="Kuo A."/>
            <person name="Mondo S."/>
            <person name="Pangilinan J."/>
            <person name="Riley R."/>
            <person name="LaButti K."/>
            <person name="Andreopoulos B."/>
            <person name="Lipzen A."/>
            <person name="Chen C."/>
            <person name="Yan M."/>
            <person name="Daum C."/>
            <person name="Ng V."/>
            <person name="Clum A."/>
            <person name="Steindorff A."/>
            <person name="Ohm R.A."/>
            <person name="Martin F."/>
            <person name="Silar P."/>
            <person name="Natvig D.O."/>
            <person name="Lalanne C."/>
            <person name="Gautier V."/>
            <person name="Ament-Velasquez S.L."/>
            <person name="Kruys A."/>
            <person name="Hutchinson M.I."/>
            <person name="Powell A.J."/>
            <person name="Barry K."/>
            <person name="Miller A.N."/>
            <person name="Grigoriev I.V."/>
            <person name="Debuchy R."/>
            <person name="Gladieux P."/>
            <person name="Hiltunen Thoren M."/>
            <person name="Johannesson H."/>
        </authorList>
    </citation>
    <scope>NUCLEOTIDE SEQUENCE</scope>
    <source>
        <strain evidence="14">CBS 118394</strain>
    </source>
</reference>
<dbReference type="EMBL" id="JAUEDM010000004">
    <property type="protein sequence ID" value="KAK3318352.1"/>
    <property type="molecule type" value="Genomic_DNA"/>
</dbReference>
<dbReference type="Pfam" id="PF20644">
    <property type="entry name" value="Rrn7_cyclin_N"/>
    <property type="match status" value="1"/>
</dbReference>
<dbReference type="GO" id="GO:0042790">
    <property type="term" value="P:nucleolar large rRNA transcription by RNA polymerase I"/>
    <property type="evidence" value="ECO:0007669"/>
    <property type="project" value="TreeGrafter"/>
</dbReference>
<evidence type="ECO:0000256" key="9">
    <source>
        <dbReference type="ARBA" id="ARBA00023242"/>
    </source>
</evidence>
<keyword evidence="4" id="KW-0863">Zinc-finger</keyword>
<dbReference type="PANTHER" id="PTHR31576:SF2">
    <property type="entry name" value="TATA BOX-BINDING PROTEIN-ASSOCIATED FACTOR RNA POLYMERASE I SUBUNIT B"/>
    <property type="match status" value="1"/>
</dbReference>
<comment type="similarity">
    <text evidence="2">Belongs to the RRN7/TAF1B family.</text>
</comment>
<comment type="subcellular location">
    <subcellularLocation>
        <location evidence="1">Nucleus</location>
        <location evidence="1">Nucleolus</location>
    </subcellularLocation>
</comment>